<dbReference type="InterPro" id="IPR036928">
    <property type="entry name" value="AS_sf"/>
</dbReference>
<dbReference type="InterPro" id="IPR020556">
    <property type="entry name" value="Amidase_CS"/>
</dbReference>
<dbReference type="GO" id="GO:0000272">
    <property type="term" value="P:polysaccharide catabolic process"/>
    <property type="evidence" value="ECO:0007669"/>
    <property type="project" value="InterPro"/>
</dbReference>
<sequence>MTARRSITRSTTAMHTRTAARRVTTTAGALAALAALAATGAIVAPAAAAPVPSGSEAFLAPYYTALDLTGDKQVTTADLDVLTHHLGATTASAGWSTVAVADTDTDGVITVKDVVALSQRMIYDDGPFQLVEASALDMQAAMNAGVTTSVKITQEYLDRIAALDRSVVDTGAGGRALNSIISTNAQALTIAAQADATRAQKGMTSLLLGVPIAVKDNYDTVDMPTTGGCGCWDGNQTSDDATMVKNLRTAGAVILAKASLDEFAYGFASEFSSFQDPGKTLLVASPLNTTKTAGGSSGGTGAAIAANLAGIGFGTDTGGSIRVPSTYNSLVGIRPTVGLTSRDGIIPLALSQDTGGPIARSVTDAAVALDAVTGVDAADPITAEQQGHVPASYTAALDPTALKGKRIGIVTSMLGSNATVTRLWAAAKATLEAQGATVVEITSVPAAFTATLNEGSGSTNEFKHDLNIYIQNHLAPNVTARSIDDILASGRNVTTRSSIYTSRNNVTDAQYQAWAGPSGTHTAAIATGNATVTQLLNDNALDSLVYPSGSPYSTIGTNMRLSPNTGMPAITVPMGQAIASDGTNPLVGANVNLEFLGRDYDESGIIGLAYAFEQATHARATAPLYGPLK</sequence>
<dbReference type="SUPFAM" id="SSF75304">
    <property type="entry name" value="Amidase signature (AS) enzymes"/>
    <property type="match status" value="1"/>
</dbReference>
<evidence type="ECO:0000313" key="4">
    <source>
        <dbReference type="Proteomes" id="UP000589620"/>
    </source>
</evidence>
<organism evidence="3 4">
    <name type="scientific">Leifsonia soli</name>
    <dbReference type="NCBI Taxonomy" id="582665"/>
    <lineage>
        <taxon>Bacteria</taxon>
        <taxon>Bacillati</taxon>
        <taxon>Actinomycetota</taxon>
        <taxon>Actinomycetes</taxon>
        <taxon>Micrococcales</taxon>
        <taxon>Microbacteriaceae</taxon>
        <taxon>Leifsonia</taxon>
    </lineage>
</organism>
<evidence type="ECO:0000313" key="3">
    <source>
        <dbReference type="EMBL" id="NYD75853.1"/>
    </source>
</evidence>
<comment type="caution">
    <text evidence="3">The sequence shown here is derived from an EMBL/GenBank/DDBJ whole genome shotgun (WGS) entry which is preliminary data.</text>
</comment>
<feature type="chain" id="PRO_5038722911" evidence="1">
    <location>
        <begin position="38"/>
        <end position="629"/>
    </location>
</feature>
<dbReference type="Proteomes" id="UP000589620">
    <property type="component" value="Unassembled WGS sequence"/>
</dbReference>
<evidence type="ECO:0000256" key="1">
    <source>
        <dbReference type="SAM" id="SignalP"/>
    </source>
</evidence>
<dbReference type="Gene3D" id="1.10.1330.10">
    <property type="entry name" value="Dockerin domain"/>
    <property type="match status" value="1"/>
</dbReference>
<dbReference type="SUPFAM" id="SSF63446">
    <property type="entry name" value="Type I dockerin domain"/>
    <property type="match status" value="1"/>
</dbReference>
<keyword evidence="1" id="KW-0732">Signal</keyword>
<dbReference type="Pfam" id="PF01425">
    <property type="entry name" value="Amidase"/>
    <property type="match status" value="1"/>
</dbReference>
<keyword evidence="4" id="KW-1185">Reference proteome</keyword>
<dbReference type="PANTHER" id="PTHR42678:SF34">
    <property type="entry name" value="OS04G0183300 PROTEIN"/>
    <property type="match status" value="1"/>
</dbReference>
<dbReference type="AlphaFoldDB" id="A0A852T4W3"/>
<feature type="signal peptide" evidence="1">
    <location>
        <begin position="1"/>
        <end position="37"/>
    </location>
</feature>
<dbReference type="PANTHER" id="PTHR42678">
    <property type="entry name" value="AMIDASE"/>
    <property type="match status" value="1"/>
</dbReference>
<dbReference type="PROSITE" id="PS51318">
    <property type="entry name" value="TAT"/>
    <property type="match status" value="1"/>
</dbReference>
<dbReference type="EMBL" id="JACCBJ010000001">
    <property type="protein sequence ID" value="NYD75853.1"/>
    <property type="molecule type" value="Genomic_DNA"/>
</dbReference>
<dbReference type="InterPro" id="IPR018247">
    <property type="entry name" value="EF_Hand_1_Ca_BS"/>
</dbReference>
<dbReference type="InterPro" id="IPR006311">
    <property type="entry name" value="TAT_signal"/>
</dbReference>
<dbReference type="GO" id="GO:0016740">
    <property type="term" value="F:transferase activity"/>
    <property type="evidence" value="ECO:0007669"/>
    <property type="project" value="UniProtKB-KW"/>
</dbReference>
<feature type="domain" description="Amidase" evidence="2">
    <location>
        <begin position="176"/>
        <end position="550"/>
    </location>
</feature>
<protein>
    <submittedName>
        <fullName evidence="3">Asp-tRNA(Asn)/Glu-tRNA(Gln) amidotransferase A subunit family amidase</fullName>
    </submittedName>
</protein>
<dbReference type="Gene3D" id="3.90.1300.10">
    <property type="entry name" value="Amidase signature (AS) domain"/>
    <property type="match status" value="1"/>
</dbReference>
<proteinExistence type="predicted"/>
<keyword evidence="3" id="KW-0808">Transferase</keyword>
<dbReference type="PROSITE" id="PS00571">
    <property type="entry name" value="AMIDASES"/>
    <property type="match status" value="1"/>
</dbReference>
<evidence type="ECO:0000259" key="2">
    <source>
        <dbReference type="Pfam" id="PF01425"/>
    </source>
</evidence>
<dbReference type="RefSeq" id="WP_246298093.1">
    <property type="nucleotide sequence ID" value="NZ_BAAAPX010000001.1"/>
</dbReference>
<gene>
    <name evidence="3" type="ORF">BJ963_003372</name>
</gene>
<dbReference type="InterPro" id="IPR023631">
    <property type="entry name" value="Amidase_dom"/>
</dbReference>
<dbReference type="PROSITE" id="PS00018">
    <property type="entry name" value="EF_HAND_1"/>
    <property type="match status" value="1"/>
</dbReference>
<reference evidence="3 4" key="1">
    <citation type="submission" date="2020-07" db="EMBL/GenBank/DDBJ databases">
        <title>Sequencing the genomes of 1000 actinobacteria strains.</title>
        <authorList>
            <person name="Klenk H.-P."/>
        </authorList>
    </citation>
    <scope>NUCLEOTIDE SEQUENCE [LARGE SCALE GENOMIC DNA]</scope>
    <source>
        <strain evidence="3 4">DSM 23871</strain>
    </source>
</reference>
<dbReference type="InterPro" id="IPR036439">
    <property type="entry name" value="Dockerin_dom_sf"/>
</dbReference>
<name>A0A852T4W3_9MICO</name>
<accession>A0A852T4W3</accession>